<name>K3VNP9_FUSPC</name>
<dbReference type="Proteomes" id="UP000007978">
    <property type="component" value="Chromosome 3"/>
</dbReference>
<dbReference type="RefSeq" id="XP_009254362.1">
    <property type="nucleotide sequence ID" value="XM_009256087.1"/>
</dbReference>
<dbReference type="HOGENOM" id="CLU_3207713_0_0_1"/>
<reference evidence="1 2" key="1">
    <citation type="journal article" date="2012" name="PLoS Pathog.">
        <title>Comparative pathogenomics reveals horizontally acquired novel virulence genes in fungi infecting cereal hosts.</title>
        <authorList>
            <person name="Gardiner D.M."/>
            <person name="McDonald M.C."/>
            <person name="Covarelli L."/>
            <person name="Solomon P.S."/>
            <person name="Rusu A.G."/>
            <person name="Marshall M."/>
            <person name="Kazan K."/>
            <person name="Chakraborty S."/>
            <person name="McDonald B.A."/>
            <person name="Manners J.M."/>
        </authorList>
    </citation>
    <scope>NUCLEOTIDE SEQUENCE [LARGE SCALE GENOMIC DNA]</scope>
    <source>
        <strain evidence="1 2">CS3096</strain>
    </source>
</reference>
<organism evidence="1 2">
    <name type="scientific">Fusarium pseudograminearum (strain CS3096)</name>
    <name type="common">Wheat and barley crown-rot fungus</name>
    <dbReference type="NCBI Taxonomy" id="1028729"/>
    <lineage>
        <taxon>Eukaryota</taxon>
        <taxon>Fungi</taxon>
        <taxon>Dikarya</taxon>
        <taxon>Ascomycota</taxon>
        <taxon>Pezizomycotina</taxon>
        <taxon>Sordariomycetes</taxon>
        <taxon>Hypocreomycetidae</taxon>
        <taxon>Hypocreales</taxon>
        <taxon>Nectriaceae</taxon>
        <taxon>Fusarium</taxon>
    </lineage>
</organism>
<accession>K3VNP9</accession>
<protein>
    <submittedName>
        <fullName evidence="1">Uncharacterized protein</fullName>
    </submittedName>
</protein>
<keyword evidence="2" id="KW-1185">Reference proteome</keyword>
<evidence type="ECO:0000313" key="1">
    <source>
        <dbReference type="EMBL" id="EKJ76782.1"/>
    </source>
</evidence>
<proteinExistence type="predicted"/>
<dbReference type="EMBL" id="AFNW01000066">
    <property type="protein sequence ID" value="EKJ76782.1"/>
    <property type="molecule type" value="Genomic_DNA"/>
</dbReference>
<gene>
    <name evidence="1" type="ORF">FPSE_02968</name>
</gene>
<comment type="caution">
    <text evidence="1">The sequence shown here is derived from an EMBL/GenBank/DDBJ whole genome shotgun (WGS) entry which is preliminary data.</text>
</comment>
<dbReference type="GeneID" id="20361587"/>
<evidence type="ECO:0000313" key="2">
    <source>
        <dbReference type="Proteomes" id="UP000007978"/>
    </source>
</evidence>
<dbReference type="AlphaFoldDB" id="K3VNP9"/>
<dbReference type="KEGG" id="fpu:FPSE_02968"/>
<sequence length="45" mass="5269">MVFGRCSFNPHWNFVMIKTNYRIGILLFTPTSLDVFALDNKPSNY</sequence>